<name>A0A6N7KZZ6_9ACTN</name>
<gene>
    <name evidence="1" type="ORF">F7Q99_29000</name>
</gene>
<organism evidence="1 2">
    <name type="scientific">Streptomyces kaniharaensis</name>
    <dbReference type="NCBI Taxonomy" id="212423"/>
    <lineage>
        <taxon>Bacteria</taxon>
        <taxon>Bacillati</taxon>
        <taxon>Actinomycetota</taxon>
        <taxon>Actinomycetes</taxon>
        <taxon>Kitasatosporales</taxon>
        <taxon>Streptomycetaceae</taxon>
        <taxon>Streptomyces</taxon>
    </lineage>
</organism>
<protein>
    <submittedName>
        <fullName evidence="1">Uncharacterized protein</fullName>
    </submittedName>
</protein>
<dbReference type="Proteomes" id="UP000450000">
    <property type="component" value="Unassembled WGS sequence"/>
</dbReference>
<accession>A0A6N7KZZ6</accession>
<dbReference type="OrthoDB" id="3872040at2"/>
<proteinExistence type="predicted"/>
<reference evidence="1 2" key="1">
    <citation type="submission" date="2019-09" db="EMBL/GenBank/DDBJ databases">
        <title>Genome Sequences of Streptomyces kaniharaensis ATCC 21070.</title>
        <authorList>
            <person name="Zhu W."/>
            <person name="De Crecy-Lagard V."/>
            <person name="Richards N.G."/>
        </authorList>
    </citation>
    <scope>NUCLEOTIDE SEQUENCE [LARGE SCALE GENOMIC DNA]</scope>
    <source>
        <strain evidence="1 2">SF-557</strain>
    </source>
</reference>
<dbReference type="RefSeq" id="WP_153466895.1">
    <property type="nucleotide sequence ID" value="NZ_WBOF01000002.1"/>
</dbReference>
<evidence type="ECO:0000313" key="2">
    <source>
        <dbReference type="Proteomes" id="UP000450000"/>
    </source>
</evidence>
<dbReference type="AlphaFoldDB" id="A0A6N7KZZ6"/>
<sequence>MAKTIKQLVEGLAGQDAVGDVCRLLDEHLERGDTAYLAEFGAALHTRYGSGRAGAEHQYLFDRILWDVVTTPGPENVGYALWLGLATRSRSGRPVRRAAAVLAAHQPLAALAGVFAGDRASETAPEELRACLVHELVLRGAPIAERPEVVAWAAASPYWAGHPLAWLPWTLAPLEGVPSLPHYSRGGAAYGVGYGLPEGERLTGGGAAPVVRRGAEEPGLGAAVERWAGRFNGRVETAVFHAAEPVGPEAVPAVLAALSLDCLAGSDPLMVVPGTAAQAWRQLFGAASIGGGREDEWWYGAYGRLAAWRSLAALAGAAEDASPEEVQRRAEGCAWYCFAAATDDWFNLDTMDLGLAVLDTDRRRLAVLAATDYDGG</sequence>
<keyword evidence="2" id="KW-1185">Reference proteome</keyword>
<dbReference type="Pfam" id="PF19681">
    <property type="entry name" value="DUF6183"/>
    <property type="match status" value="1"/>
</dbReference>
<dbReference type="EMBL" id="WBOF01000002">
    <property type="protein sequence ID" value="MQS16159.1"/>
    <property type="molecule type" value="Genomic_DNA"/>
</dbReference>
<dbReference type="InterPro" id="IPR045756">
    <property type="entry name" value="DUF6183"/>
</dbReference>
<evidence type="ECO:0000313" key="1">
    <source>
        <dbReference type="EMBL" id="MQS16159.1"/>
    </source>
</evidence>
<comment type="caution">
    <text evidence="1">The sequence shown here is derived from an EMBL/GenBank/DDBJ whole genome shotgun (WGS) entry which is preliminary data.</text>
</comment>